<proteinExistence type="predicted"/>
<feature type="transmembrane region" description="Helical" evidence="1">
    <location>
        <begin position="72"/>
        <end position="90"/>
    </location>
</feature>
<name>A0A1I0W918_9BACI</name>
<evidence type="ECO:0000313" key="3">
    <source>
        <dbReference type="Proteomes" id="UP000198642"/>
    </source>
</evidence>
<dbReference type="EMBL" id="FOJW01000002">
    <property type="protein sequence ID" value="SFA85245.1"/>
    <property type="molecule type" value="Genomic_DNA"/>
</dbReference>
<keyword evidence="1" id="KW-1133">Transmembrane helix</keyword>
<dbReference type="Proteomes" id="UP000198642">
    <property type="component" value="Unassembled WGS sequence"/>
</dbReference>
<sequence>MSVRHYYDLCCKYKERPVKITTRDGRVHRGVIKHVDHHRVFIQPIQHGKGLGGFGYGGFYGPGYGYGGFGRGYGIALGTIAALALIPFFFW</sequence>
<dbReference type="OrthoDB" id="2991597at2"/>
<accession>A0A1I0W918</accession>
<evidence type="ECO:0000313" key="2">
    <source>
        <dbReference type="EMBL" id="SFA85245.1"/>
    </source>
</evidence>
<protein>
    <submittedName>
        <fullName evidence="2">Uncharacterized protein</fullName>
    </submittedName>
</protein>
<evidence type="ECO:0000256" key="1">
    <source>
        <dbReference type="SAM" id="Phobius"/>
    </source>
</evidence>
<organism evidence="2 3">
    <name type="scientific">Lentibacillus halodurans</name>
    <dbReference type="NCBI Taxonomy" id="237679"/>
    <lineage>
        <taxon>Bacteria</taxon>
        <taxon>Bacillati</taxon>
        <taxon>Bacillota</taxon>
        <taxon>Bacilli</taxon>
        <taxon>Bacillales</taxon>
        <taxon>Bacillaceae</taxon>
        <taxon>Lentibacillus</taxon>
    </lineage>
</organism>
<keyword evidence="1" id="KW-0812">Transmembrane</keyword>
<dbReference type="RefSeq" id="WP_090234090.1">
    <property type="nucleotide sequence ID" value="NZ_FOJW01000002.1"/>
</dbReference>
<reference evidence="2 3" key="1">
    <citation type="submission" date="2016-10" db="EMBL/GenBank/DDBJ databases">
        <authorList>
            <person name="de Groot N.N."/>
        </authorList>
    </citation>
    <scope>NUCLEOTIDE SEQUENCE [LARGE SCALE GENOMIC DNA]</scope>
    <source>
        <strain evidence="2 3">CGMCC 1.3702</strain>
    </source>
</reference>
<gene>
    <name evidence="2" type="ORF">SAMN04488072_102321</name>
</gene>
<keyword evidence="1" id="KW-0472">Membrane</keyword>
<dbReference type="AlphaFoldDB" id="A0A1I0W918"/>
<keyword evidence="3" id="KW-1185">Reference proteome</keyword>